<accession>A0ABW2EXM4</accession>
<proteinExistence type="predicted"/>
<reference evidence="4" key="1">
    <citation type="journal article" date="2019" name="Int. J. Syst. Evol. Microbiol.">
        <title>The Global Catalogue of Microorganisms (GCM) 10K type strain sequencing project: providing services to taxonomists for standard genome sequencing and annotation.</title>
        <authorList>
            <consortium name="The Broad Institute Genomics Platform"/>
            <consortium name="The Broad Institute Genome Sequencing Center for Infectious Disease"/>
            <person name="Wu L."/>
            <person name="Ma J."/>
        </authorList>
    </citation>
    <scope>NUCLEOTIDE SEQUENCE [LARGE SCALE GENOMIC DNA]</scope>
    <source>
        <strain evidence="4">CGMCC 1.13666</strain>
    </source>
</reference>
<dbReference type="PANTHER" id="PTHR30160">
    <property type="entry name" value="TETRAACYLDISACCHARIDE 4'-KINASE-RELATED"/>
    <property type="match status" value="1"/>
</dbReference>
<dbReference type="InterPro" id="IPR051199">
    <property type="entry name" value="LPS_LOS_Heptosyltrfase"/>
</dbReference>
<evidence type="ECO:0000256" key="2">
    <source>
        <dbReference type="ARBA" id="ARBA00022679"/>
    </source>
</evidence>
<keyword evidence="2" id="KW-0808">Transferase</keyword>
<evidence type="ECO:0000256" key="1">
    <source>
        <dbReference type="ARBA" id="ARBA00022676"/>
    </source>
</evidence>
<dbReference type="EMBL" id="JBHSZP010000014">
    <property type="protein sequence ID" value="MFC7089483.1"/>
    <property type="molecule type" value="Genomic_DNA"/>
</dbReference>
<dbReference type="CDD" id="cd03789">
    <property type="entry name" value="GT9_LPS_heptosyltransferase"/>
    <property type="match status" value="1"/>
</dbReference>
<keyword evidence="1" id="KW-0328">Glycosyltransferase</keyword>
<evidence type="ECO:0000313" key="3">
    <source>
        <dbReference type="EMBL" id="MFC7089483.1"/>
    </source>
</evidence>
<dbReference type="Pfam" id="PF01075">
    <property type="entry name" value="Glyco_transf_9"/>
    <property type="match status" value="1"/>
</dbReference>
<dbReference type="Gene3D" id="3.40.50.2000">
    <property type="entry name" value="Glycogen Phosphorylase B"/>
    <property type="match status" value="2"/>
</dbReference>
<dbReference type="SUPFAM" id="SSF53756">
    <property type="entry name" value="UDP-Glycosyltransferase/glycogen phosphorylase"/>
    <property type="match status" value="1"/>
</dbReference>
<dbReference type="PANTHER" id="PTHR30160:SF19">
    <property type="entry name" value="LIPOPOLYSACCHARIDE HEPTOSYLTRANSFERASE 1"/>
    <property type="match status" value="1"/>
</dbReference>
<name>A0ABW2EXM4_9GAMM</name>
<evidence type="ECO:0000313" key="4">
    <source>
        <dbReference type="Proteomes" id="UP001596411"/>
    </source>
</evidence>
<organism evidence="3 4">
    <name type="scientific">Halomonas salifodinae</name>
    <dbReference type="NCBI Taxonomy" id="438745"/>
    <lineage>
        <taxon>Bacteria</taxon>
        <taxon>Pseudomonadati</taxon>
        <taxon>Pseudomonadota</taxon>
        <taxon>Gammaproteobacteria</taxon>
        <taxon>Oceanospirillales</taxon>
        <taxon>Halomonadaceae</taxon>
        <taxon>Halomonas</taxon>
    </lineage>
</organism>
<keyword evidence="4" id="KW-1185">Reference proteome</keyword>
<gene>
    <name evidence="3" type="ORF">ACFQH5_07975</name>
</gene>
<dbReference type="InterPro" id="IPR002201">
    <property type="entry name" value="Glyco_trans_9"/>
</dbReference>
<sequence>MKAWVEKGGYLNERGRRWLSALDQQGVRRILVIRQCAFGDMMAARPFLVELRRFFPRAHITLSTVSRYQYALPRDLVDEVHVLDGEGSLAAQWRSLREPGRYDVLFDLADTSRSRLLSLVTRARVKLGFPYRQVFNRLLFDVGILRSDFHYEAEILLDFLKVMGHKPQYPLEFALPRHQPGEALRRIVYFPYAAVSRKSLSRESWAGLIDQAATRFPGYQHVLLEGHKPEESGDFLGDITGRHDNVSVQRRLDLDALAPFLAESALLVSGDTGVRNMALATHTPTLGVFFMTVPFRYWPHYEACHEAVFLRDGRVPEKSDILGGLEALLARLYPA</sequence>
<comment type="caution">
    <text evidence="3">The sequence shown here is derived from an EMBL/GenBank/DDBJ whole genome shotgun (WGS) entry which is preliminary data.</text>
</comment>
<dbReference type="Proteomes" id="UP001596411">
    <property type="component" value="Unassembled WGS sequence"/>
</dbReference>
<protein>
    <submittedName>
        <fullName evidence="3">Glycosyltransferase family 9 protein</fullName>
    </submittedName>
</protein>
<dbReference type="RefSeq" id="WP_346060859.1">
    <property type="nucleotide sequence ID" value="NZ_BAAADR010000002.1"/>
</dbReference>